<dbReference type="PANTHER" id="PTHR46725:SF1">
    <property type="entry name" value="COILED-COIL DOMAIN-CONTAINING PROTEIN 57"/>
    <property type="match status" value="1"/>
</dbReference>
<organism evidence="2 3">
    <name type="scientific">Liparis tanakae</name>
    <name type="common">Tanaka's snailfish</name>
    <dbReference type="NCBI Taxonomy" id="230148"/>
    <lineage>
        <taxon>Eukaryota</taxon>
        <taxon>Metazoa</taxon>
        <taxon>Chordata</taxon>
        <taxon>Craniata</taxon>
        <taxon>Vertebrata</taxon>
        <taxon>Euteleostomi</taxon>
        <taxon>Actinopterygii</taxon>
        <taxon>Neopterygii</taxon>
        <taxon>Teleostei</taxon>
        <taxon>Neoteleostei</taxon>
        <taxon>Acanthomorphata</taxon>
        <taxon>Eupercaria</taxon>
        <taxon>Perciformes</taxon>
        <taxon>Cottioidei</taxon>
        <taxon>Cottales</taxon>
        <taxon>Liparidae</taxon>
        <taxon>Liparis</taxon>
    </lineage>
</organism>
<evidence type="ECO:0000313" key="2">
    <source>
        <dbReference type="EMBL" id="TNN50603.1"/>
    </source>
</evidence>
<feature type="region of interest" description="Disordered" evidence="1">
    <location>
        <begin position="279"/>
        <end position="328"/>
    </location>
</feature>
<dbReference type="PANTHER" id="PTHR46725">
    <property type="entry name" value="COILED-COIL DOMAIN-CONTAINING PROTEIN 57"/>
    <property type="match status" value="1"/>
</dbReference>
<feature type="region of interest" description="Disordered" evidence="1">
    <location>
        <begin position="21"/>
        <end position="65"/>
    </location>
</feature>
<feature type="region of interest" description="Disordered" evidence="1">
    <location>
        <begin position="224"/>
        <end position="251"/>
    </location>
</feature>
<dbReference type="GO" id="GO:0045931">
    <property type="term" value="P:positive regulation of mitotic cell cycle"/>
    <property type="evidence" value="ECO:0007669"/>
    <property type="project" value="TreeGrafter"/>
</dbReference>
<keyword evidence="3" id="KW-1185">Reference proteome</keyword>
<dbReference type="AlphaFoldDB" id="A0A4Z2GCE8"/>
<dbReference type="GO" id="GO:0005876">
    <property type="term" value="C:spindle microtubule"/>
    <property type="evidence" value="ECO:0007669"/>
    <property type="project" value="TreeGrafter"/>
</dbReference>
<dbReference type="GO" id="GO:0007099">
    <property type="term" value="P:centriole replication"/>
    <property type="evidence" value="ECO:0007669"/>
    <property type="project" value="TreeGrafter"/>
</dbReference>
<dbReference type="GO" id="GO:0034451">
    <property type="term" value="C:centriolar satellite"/>
    <property type="evidence" value="ECO:0007669"/>
    <property type="project" value="TreeGrafter"/>
</dbReference>
<evidence type="ECO:0000313" key="3">
    <source>
        <dbReference type="Proteomes" id="UP000314294"/>
    </source>
</evidence>
<dbReference type="InterPro" id="IPR042481">
    <property type="entry name" value="CCDC57"/>
</dbReference>
<feature type="region of interest" description="Disordered" evidence="1">
    <location>
        <begin position="362"/>
        <end position="386"/>
    </location>
</feature>
<feature type="compositionally biased region" description="Basic and acidic residues" evidence="1">
    <location>
        <begin position="301"/>
        <end position="315"/>
    </location>
</feature>
<comment type="caution">
    <text evidence="2">The sequence shown here is derived from an EMBL/GenBank/DDBJ whole genome shotgun (WGS) entry which is preliminary data.</text>
</comment>
<dbReference type="GO" id="GO:0005814">
    <property type="term" value="C:centriole"/>
    <property type="evidence" value="ECO:0007669"/>
    <property type="project" value="TreeGrafter"/>
</dbReference>
<feature type="compositionally biased region" description="Pro residues" evidence="1">
    <location>
        <begin position="28"/>
        <end position="49"/>
    </location>
</feature>
<sequence length="386" mass="42382">MSCLQQQNAVLRAVVTRMRKDMEGLNHLPPPPQASSPQPGQPPIPPPATPQMATGPLDQSTNTSFKVSPADYTLEQVSLLTARCRHLEGQLEDATRKPSPASATEHLAPLLPDNTHLQKQGPTEGGQCSEKRANVSALVEQEDRHTEWEQSALLRRLQEENLYLRRRQASGLMAAGLLETVRGDRGDPPPLRSRLKRAASCIARLSRDKQQLIEMGNRLRAQTTAAGPLGPASDTHASLLEPVEPERRRGEQPDRLFALEQLQYQLTTQELQYALRQSAGPPADRLPPGSSTEGAAKPRSQGHEASHRPERKENPPSRSQSSVDVGLSSEESLRSLRELWEILDHGLSPSIFSEDWVGQSASRLVRPESARSRSTSLVGGQPLSSF</sequence>
<name>A0A4Z2GCE8_9TELE</name>
<evidence type="ECO:0000256" key="1">
    <source>
        <dbReference type="SAM" id="MobiDB-lite"/>
    </source>
</evidence>
<accession>A0A4Z2GCE8</accession>
<feature type="compositionally biased region" description="Polar residues" evidence="1">
    <location>
        <begin position="372"/>
        <end position="386"/>
    </location>
</feature>
<dbReference type="GO" id="GO:0007020">
    <property type="term" value="P:microtubule nucleation"/>
    <property type="evidence" value="ECO:0007669"/>
    <property type="project" value="TreeGrafter"/>
</dbReference>
<dbReference type="EMBL" id="SRLO01000611">
    <property type="protein sequence ID" value="TNN50603.1"/>
    <property type="molecule type" value="Genomic_DNA"/>
</dbReference>
<proteinExistence type="predicted"/>
<dbReference type="OrthoDB" id="568502at2759"/>
<gene>
    <name evidence="2" type="ORF">EYF80_039177</name>
</gene>
<reference evidence="2 3" key="1">
    <citation type="submission" date="2019-03" db="EMBL/GenBank/DDBJ databases">
        <title>First draft genome of Liparis tanakae, snailfish: a comprehensive survey of snailfish specific genes.</title>
        <authorList>
            <person name="Kim W."/>
            <person name="Song I."/>
            <person name="Jeong J.-H."/>
            <person name="Kim D."/>
            <person name="Kim S."/>
            <person name="Ryu S."/>
            <person name="Song J.Y."/>
            <person name="Lee S.K."/>
        </authorList>
    </citation>
    <scope>NUCLEOTIDE SEQUENCE [LARGE SCALE GENOMIC DNA]</scope>
    <source>
        <tissue evidence="2">Muscle</tissue>
    </source>
</reference>
<dbReference type="GO" id="GO:0060271">
    <property type="term" value="P:cilium assembly"/>
    <property type="evidence" value="ECO:0007669"/>
    <property type="project" value="TreeGrafter"/>
</dbReference>
<dbReference type="Proteomes" id="UP000314294">
    <property type="component" value="Unassembled WGS sequence"/>
</dbReference>
<protein>
    <submittedName>
        <fullName evidence="2">Uncharacterized protein</fullName>
    </submittedName>
</protein>